<evidence type="ECO:0000313" key="3">
    <source>
        <dbReference type="Proteomes" id="UP001219568"/>
    </source>
</evidence>
<comment type="caution">
    <text evidence="2">The sequence shown here is derived from an EMBL/GenBank/DDBJ whole genome shotgun (WGS) entry which is preliminary data.</text>
</comment>
<feature type="compositionally biased region" description="Polar residues" evidence="1">
    <location>
        <begin position="89"/>
        <end position="99"/>
    </location>
</feature>
<evidence type="ECO:0000256" key="1">
    <source>
        <dbReference type="SAM" id="MobiDB-lite"/>
    </source>
</evidence>
<reference evidence="2" key="2">
    <citation type="submission" date="2023-01" db="EMBL/GenBank/DDBJ databases">
        <authorList>
            <person name="Petersen C."/>
        </authorList>
    </citation>
    <scope>NUCLEOTIDE SEQUENCE</scope>
    <source>
        <strain evidence="2">IBT 15450</strain>
    </source>
</reference>
<organism evidence="2 3">
    <name type="scientific">Penicillium canescens</name>
    <dbReference type="NCBI Taxonomy" id="5083"/>
    <lineage>
        <taxon>Eukaryota</taxon>
        <taxon>Fungi</taxon>
        <taxon>Dikarya</taxon>
        <taxon>Ascomycota</taxon>
        <taxon>Pezizomycotina</taxon>
        <taxon>Eurotiomycetes</taxon>
        <taxon>Eurotiomycetidae</taxon>
        <taxon>Eurotiales</taxon>
        <taxon>Aspergillaceae</taxon>
        <taxon>Penicillium</taxon>
    </lineage>
</organism>
<keyword evidence="3" id="KW-1185">Reference proteome</keyword>
<feature type="region of interest" description="Disordered" evidence="1">
    <location>
        <begin position="86"/>
        <end position="109"/>
    </location>
</feature>
<accession>A0AAD6N6D6</accession>
<gene>
    <name evidence="2" type="ORF">N7460_009118</name>
</gene>
<evidence type="ECO:0000313" key="2">
    <source>
        <dbReference type="EMBL" id="KAJ6034943.1"/>
    </source>
</evidence>
<feature type="region of interest" description="Disordered" evidence="1">
    <location>
        <begin position="28"/>
        <end position="63"/>
    </location>
</feature>
<dbReference type="EMBL" id="JAQJZL010000010">
    <property type="protein sequence ID" value="KAJ6034943.1"/>
    <property type="molecule type" value="Genomic_DNA"/>
</dbReference>
<reference evidence="2" key="1">
    <citation type="journal article" date="2023" name="IMA Fungus">
        <title>Comparative genomic study of the Penicillium genus elucidates a diverse pangenome and 15 lateral gene transfer events.</title>
        <authorList>
            <person name="Petersen C."/>
            <person name="Sorensen T."/>
            <person name="Nielsen M.R."/>
            <person name="Sondergaard T.E."/>
            <person name="Sorensen J.L."/>
            <person name="Fitzpatrick D.A."/>
            <person name="Frisvad J.C."/>
            <person name="Nielsen K.L."/>
        </authorList>
    </citation>
    <scope>NUCLEOTIDE SEQUENCE</scope>
    <source>
        <strain evidence="2">IBT 15450</strain>
    </source>
</reference>
<dbReference type="Proteomes" id="UP001219568">
    <property type="component" value="Unassembled WGS sequence"/>
</dbReference>
<protein>
    <submittedName>
        <fullName evidence="2">Uncharacterized protein</fullName>
    </submittedName>
</protein>
<proteinExistence type="predicted"/>
<dbReference type="AlphaFoldDB" id="A0AAD6N6D6"/>
<sequence>MLYGVLLVGSTIHGLQAKHPWIKRTRINPDKRAEIPKLQAHPPTSPPAPYVDPDRETSSPSIQSISVAKGLVREISLDLRWLIPPSEIQPFQPSPQTSDQDLDMTRAIS</sequence>
<name>A0AAD6N6D6_PENCN</name>